<dbReference type="EMBL" id="SMYL01000002">
    <property type="protein sequence ID" value="TDK67492.1"/>
    <property type="molecule type" value="Genomic_DNA"/>
</dbReference>
<keyword evidence="4" id="KW-1185">Reference proteome</keyword>
<organism evidence="3 4">
    <name type="scientific">Sapientia aquatica</name>
    <dbReference type="NCBI Taxonomy" id="1549640"/>
    <lineage>
        <taxon>Bacteria</taxon>
        <taxon>Pseudomonadati</taxon>
        <taxon>Pseudomonadota</taxon>
        <taxon>Betaproteobacteria</taxon>
        <taxon>Burkholderiales</taxon>
        <taxon>Oxalobacteraceae</taxon>
        <taxon>Sapientia</taxon>
    </lineage>
</organism>
<evidence type="ECO:0000313" key="4">
    <source>
        <dbReference type="Proteomes" id="UP000294829"/>
    </source>
</evidence>
<gene>
    <name evidence="3" type="ORF">E2I14_06995</name>
</gene>
<dbReference type="InterPro" id="IPR004843">
    <property type="entry name" value="Calcineurin-like_PHP"/>
</dbReference>
<dbReference type="InterPro" id="IPR029052">
    <property type="entry name" value="Metallo-depent_PP-like"/>
</dbReference>
<dbReference type="InterPro" id="IPR039331">
    <property type="entry name" value="PAPs-like"/>
</dbReference>
<accession>A0A4R5W4G9</accession>
<evidence type="ECO:0000313" key="3">
    <source>
        <dbReference type="EMBL" id="TDK67492.1"/>
    </source>
</evidence>
<dbReference type="SUPFAM" id="SSF56300">
    <property type="entry name" value="Metallo-dependent phosphatases"/>
    <property type="match status" value="1"/>
</dbReference>
<evidence type="ECO:0000259" key="2">
    <source>
        <dbReference type="Pfam" id="PF00149"/>
    </source>
</evidence>
<dbReference type="Pfam" id="PF00149">
    <property type="entry name" value="Metallophos"/>
    <property type="match status" value="1"/>
</dbReference>
<proteinExistence type="predicted"/>
<reference evidence="3 4" key="1">
    <citation type="submission" date="2019-03" db="EMBL/GenBank/DDBJ databases">
        <title>Sapientia aquatica gen. nov., sp. nov., isolated from a crater lake.</title>
        <authorList>
            <person name="Felfoldi T."/>
            <person name="Szabo A."/>
            <person name="Toth E."/>
            <person name="Schumann P."/>
            <person name="Keki Z."/>
            <person name="Marialigeti K."/>
            <person name="Mathe I."/>
        </authorList>
    </citation>
    <scope>NUCLEOTIDE SEQUENCE [LARGE SCALE GENOMIC DNA]</scope>
    <source>
        <strain evidence="3 4">SA-152</strain>
    </source>
</reference>
<dbReference type="Proteomes" id="UP000294829">
    <property type="component" value="Unassembled WGS sequence"/>
</dbReference>
<dbReference type="PANTHER" id="PTHR22953">
    <property type="entry name" value="ACID PHOSPHATASE RELATED"/>
    <property type="match status" value="1"/>
</dbReference>
<protein>
    <submittedName>
        <fullName evidence="3">Alkaline phosphatase</fullName>
    </submittedName>
</protein>
<sequence length="336" mass="37198">MSDKAVRVILADIFLEISMTSSSFINDFVTRSGVGLATTLCAASLLMFSPFAQADEPNPTINADAPVVAFAAGDIADCRSKKSTARNVATAKIISQAIEDNPNAIVLTLGDHTYPVGTTEEFDDCYQPSWGQFKDHTFPSPGNHEYYTPNAYPYFQYFGDITGTQKHSFYSFDKGAWHIISLNSNLRNDDMQQQLEWLKNDLKNKPAACILAYWHHPVYSSGIHGNNSQMKPAWELLMAAKADVILSGHDHHFERFALQNSDADEDKANGIRQFIVGTGGATLGPVFFRKSNSQTINTKENGVLKLTLKKDSYDWEYVGVPDTSFTDQGNTACHTK</sequence>
<dbReference type="AlphaFoldDB" id="A0A4R5W4G9"/>
<comment type="caution">
    <text evidence="3">The sequence shown here is derived from an EMBL/GenBank/DDBJ whole genome shotgun (WGS) entry which is preliminary data.</text>
</comment>
<dbReference type="GO" id="GO:0003993">
    <property type="term" value="F:acid phosphatase activity"/>
    <property type="evidence" value="ECO:0007669"/>
    <property type="project" value="InterPro"/>
</dbReference>
<dbReference type="OrthoDB" id="9804511at2"/>
<evidence type="ECO:0000256" key="1">
    <source>
        <dbReference type="ARBA" id="ARBA00022729"/>
    </source>
</evidence>
<keyword evidence="1" id="KW-0732">Signal</keyword>
<dbReference type="PANTHER" id="PTHR22953:SF153">
    <property type="entry name" value="PURPLE ACID PHOSPHATASE"/>
    <property type="match status" value="1"/>
</dbReference>
<dbReference type="Gene3D" id="3.60.21.10">
    <property type="match status" value="1"/>
</dbReference>
<name>A0A4R5W4G9_9BURK</name>
<feature type="domain" description="Calcineurin-like phosphoesterase" evidence="2">
    <location>
        <begin position="89"/>
        <end position="252"/>
    </location>
</feature>